<dbReference type="Pfam" id="PF00005">
    <property type="entry name" value="ABC_tran"/>
    <property type="match status" value="1"/>
</dbReference>
<keyword evidence="2" id="KW-0813">Transport</keyword>
<dbReference type="InterPro" id="IPR052156">
    <property type="entry name" value="BCAA_Transport_ATP-bd_LivF"/>
</dbReference>
<comment type="similarity">
    <text evidence="1">Belongs to the ABC transporter superfamily.</text>
</comment>
<keyword evidence="4" id="KW-0997">Cell inner membrane</keyword>
<keyword evidence="7" id="KW-0029">Amino-acid transport</keyword>
<evidence type="ECO:0000256" key="1">
    <source>
        <dbReference type="ARBA" id="ARBA00005417"/>
    </source>
</evidence>
<protein>
    <submittedName>
        <fullName evidence="9">High-affinity branched-chain amino acid transport ATP-binding protein LivF</fullName>
    </submittedName>
</protein>
<keyword evidence="10" id="KW-1185">Reference proteome</keyword>
<evidence type="ECO:0000256" key="2">
    <source>
        <dbReference type="ARBA" id="ARBA00022448"/>
    </source>
</evidence>
<dbReference type="GO" id="GO:0005524">
    <property type="term" value="F:ATP binding"/>
    <property type="evidence" value="ECO:0007669"/>
    <property type="project" value="UniProtKB-KW"/>
</dbReference>
<evidence type="ECO:0000256" key="6">
    <source>
        <dbReference type="ARBA" id="ARBA00022840"/>
    </source>
</evidence>
<evidence type="ECO:0000313" key="9">
    <source>
        <dbReference type="EMBL" id="CAG2160747.1"/>
    </source>
</evidence>
<evidence type="ECO:0000256" key="4">
    <source>
        <dbReference type="ARBA" id="ARBA00022519"/>
    </source>
</evidence>
<organism evidence="9 10">
    <name type="scientific">Cupriavidus numazuensis</name>
    <dbReference type="NCBI Taxonomy" id="221992"/>
    <lineage>
        <taxon>Bacteria</taxon>
        <taxon>Pseudomonadati</taxon>
        <taxon>Pseudomonadota</taxon>
        <taxon>Betaproteobacteria</taxon>
        <taxon>Burkholderiales</taxon>
        <taxon>Burkholderiaceae</taxon>
        <taxon>Cupriavidus</taxon>
    </lineage>
</organism>
<evidence type="ECO:0000259" key="8">
    <source>
        <dbReference type="PROSITE" id="PS50893"/>
    </source>
</evidence>
<keyword evidence="4" id="KW-0472">Membrane</keyword>
<dbReference type="EMBL" id="CAJPVI010000090">
    <property type="protein sequence ID" value="CAG2160747.1"/>
    <property type="molecule type" value="Genomic_DNA"/>
</dbReference>
<dbReference type="Gene3D" id="3.40.50.300">
    <property type="entry name" value="P-loop containing nucleotide triphosphate hydrolases"/>
    <property type="match status" value="1"/>
</dbReference>
<dbReference type="RefSeq" id="WP_211958454.1">
    <property type="nucleotide sequence ID" value="NZ_CAJPVI010000090.1"/>
</dbReference>
<keyword evidence="6 9" id="KW-0067">ATP-binding</keyword>
<dbReference type="InterPro" id="IPR027417">
    <property type="entry name" value="P-loop_NTPase"/>
</dbReference>
<dbReference type="PROSITE" id="PS50893">
    <property type="entry name" value="ABC_TRANSPORTER_2"/>
    <property type="match status" value="1"/>
</dbReference>
<evidence type="ECO:0000256" key="3">
    <source>
        <dbReference type="ARBA" id="ARBA00022475"/>
    </source>
</evidence>
<dbReference type="PANTHER" id="PTHR43820">
    <property type="entry name" value="HIGH-AFFINITY BRANCHED-CHAIN AMINO ACID TRANSPORT ATP-BINDING PROTEIN LIVF"/>
    <property type="match status" value="1"/>
</dbReference>
<proteinExistence type="inferred from homology"/>
<dbReference type="Proteomes" id="UP000672657">
    <property type="component" value="Unassembled WGS sequence"/>
</dbReference>
<feature type="domain" description="ABC transporter" evidence="8">
    <location>
        <begin position="2"/>
        <end position="229"/>
    </location>
</feature>
<dbReference type="PANTHER" id="PTHR43820:SF2">
    <property type="entry name" value="ABC TRANSPORTER ATP-BINDING PROTEIN"/>
    <property type="match status" value="1"/>
</dbReference>
<dbReference type="InterPro" id="IPR003593">
    <property type="entry name" value="AAA+_ATPase"/>
</dbReference>
<evidence type="ECO:0000256" key="7">
    <source>
        <dbReference type="ARBA" id="ARBA00022970"/>
    </source>
</evidence>
<dbReference type="InterPro" id="IPR017871">
    <property type="entry name" value="ABC_transporter-like_CS"/>
</dbReference>
<evidence type="ECO:0000313" key="10">
    <source>
        <dbReference type="Proteomes" id="UP000672657"/>
    </source>
</evidence>
<sequence>MLTCTNLNTWYGPAHILFDVDINVSEGRVLSILGRNGVGKSTLLKSIMGVVSPGSGDIEFCGRSLFGISTHKVAQSGIGYVPEDRRVFADLTVEENLEIAELKPGAWSRREAFCAFPPLEEFRSRRAGLLSGGQQQMLSIARAMMGNPRLLLVDEPTEGLSPIMVRTLARTIHDLKNAGQTMVVAAQDLAFALSIADDLIVLDRGRVVYQSGIENARVEIDKIRTLLAV</sequence>
<keyword evidence="5" id="KW-0547">Nucleotide-binding</keyword>
<name>A0ABM8TVP0_9BURK</name>
<dbReference type="SUPFAM" id="SSF52540">
    <property type="entry name" value="P-loop containing nucleoside triphosphate hydrolases"/>
    <property type="match status" value="1"/>
</dbReference>
<comment type="caution">
    <text evidence="9">The sequence shown here is derived from an EMBL/GenBank/DDBJ whole genome shotgun (WGS) entry which is preliminary data.</text>
</comment>
<dbReference type="SMART" id="SM00382">
    <property type="entry name" value="AAA"/>
    <property type="match status" value="1"/>
</dbReference>
<reference evidence="9 10" key="1">
    <citation type="submission" date="2021-03" db="EMBL/GenBank/DDBJ databases">
        <authorList>
            <person name="Peeters C."/>
        </authorList>
    </citation>
    <scope>NUCLEOTIDE SEQUENCE [LARGE SCALE GENOMIC DNA]</scope>
    <source>
        <strain evidence="9 10">LMG 26411</strain>
    </source>
</reference>
<accession>A0ABM8TVP0</accession>
<dbReference type="CDD" id="cd03224">
    <property type="entry name" value="ABC_TM1139_LivF_branched"/>
    <property type="match status" value="1"/>
</dbReference>
<dbReference type="InterPro" id="IPR003439">
    <property type="entry name" value="ABC_transporter-like_ATP-bd"/>
</dbReference>
<keyword evidence="3" id="KW-1003">Cell membrane</keyword>
<evidence type="ECO:0000256" key="5">
    <source>
        <dbReference type="ARBA" id="ARBA00022741"/>
    </source>
</evidence>
<gene>
    <name evidence="9" type="primary">livF_23</name>
    <name evidence="9" type="ORF">LMG26411_07721</name>
</gene>
<dbReference type="PROSITE" id="PS00211">
    <property type="entry name" value="ABC_TRANSPORTER_1"/>
    <property type="match status" value="1"/>
</dbReference>